<dbReference type="KEGG" id="pagb:AWM79_21060"/>
<evidence type="ECO:0000256" key="3">
    <source>
        <dbReference type="ARBA" id="ARBA00023027"/>
    </source>
</evidence>
<dbReference type="InterPro" id="IPR006139">
    <property type="entry name" value="D-isomer_2_OHA_DH_cat_dom"/>
</dbReference>
<evidence type="ECO:0000256" key="2">
    <source>
        <dbReference type="ARBA" id="ARBA00023002"/>
    </source>
</evidence>
<dbReference type="PROSITE" id="PS00065">
    <property type="entry name" value="D_2_HYDROXYACID_DH_1"/>
    <property type="match status" value="1"/>
</dbReference>
<dbReference type="Gene3D" id="3.40.50.720">
    <property type="entry name" value="NAD(P)-binding Rossmann-like Domain"/>
    <property type="match status" value="2"/>
</dbReference>
<proteinExistence type="inferred from homology"/>
<evidence type="ECO:0000313" key="7">
    <source>
        <dbReference type="EMBL" id="AMB87640.1"/>
    </source>
</evidence>
<evidence type="ECO:0000259" key="6">
    <source>
        <dbReference type="Pfam" id="PF02826"/>
    </source>
</evidence>
<dbReference type="InterPro" id="IPR036291">
    <property type="entry name" value="NAD(P)-bd_dom_sf"/>
</dbReference>
<sequence length="314" mass="32874">MSNVVLVLTETVDEYLPIIEHHGFELIRAPTAVLRAEAIAAHGQRINAVLTRGPLGLFADEIAALPLLEIICVIGAGYEKVDLHAAAQRGIVVTNGAGANASSVADHAMALLLSLVRDIPRADASVRRGEWRKLMRPSLGGKRLGILGMGAVGVAIAQRAALGFGMSVSYHNRRQREDIGYAYCATPVELAQASDFLIVATPGGAGTHGLIDRQALEALGPEGFIVNIARASVVRTADLVNALEQGRIAGAALDVFDDEPNVPQVLKGLPNVVLTPHVAGLSPQASEATVKLVAENLLAYFAGKPLLTPVPLPG</sequence>
<organism evidence="7 8">
    <name type="scientific">Pseudomonas agarici</name>
    <dbReference type="NCBI Taxonomy" id="46677"/>
    <lineage>
        <taxon>Bacteria</taxon>
        <taxon>Pseudomonadati</taxon>
        <taxon>Pseudomonadota</taxon>
        <taxon>Gammaproteobacteria</taxon>
        <taxon>Pseudomonadales</taxon>
        <taxon>Pseudomonadaceae</taxon>
        <taxon>Pseudomonas</taxon>
    </lineage>
</organism>
<dbReference type="SUPFAM" id="SSF52283">
    <property type="entry name" value="Formate/glycerate dehydrogenase catalytic domain-like"/>
    <property type="match status" value="1"/>
</dbReference>
<keyword evidence="3" id="KW-0520">NAD</keyword>
<dbReference type="RefSeq" id="WP_060783711.1">
    <property type="nucleotide sequence ID" value="NZ_CP014135.1"/>
</dbReference>
<gene>
    <name evidence="7" type="ORF">AWM79_21060</name>
</gene>
<dbReference type="GO" id="GO:0016618">
    <property type="term" value="F:hydroxypyruvate reductase [NAD(P)H] activity"/>
    <property type="evidence" value="ECO:0007669"/>
    <property type="project" value="TreeGrafter"/>
</dbReference>
<dbReference type="SUPFAM" id="SSF51735">
    <property type="entry name" value="NAD(P)-binding Rossmann-fold domains"/>
    <property type="match status" value="1"/>
</dbReference>
<evidence type="ECO:0000256" key="4">
    <source>
        <dbReference type="RuleBase" id="RU003719"/>
    </source>
</evidence>
<dbReference type="InterPro" id="IPR050223">
    <property type="entry name" value="D-isomer_2-hydroxyacid_DH"/>
</dbReference>
<keyword evidence="1" id="KW-0521">NADP</keyword>
<dbReference type="CDD" id="cd12156">
    <property type="entry name" value="HPPR"/>
    <property type="match status" value="1"/>
</dbReference>
<dbReference type="FunFam" id="3.40.50.720:FF:000213">
    <property type="entry name" value="Putative 2-hydroxyacid dehydrogenase"/>
    <property type="match status" value="1"/>
</dbReference>
<evidence type="ECO:0000256" key="1">
    <source>
        <dbReference type="ARBA" id="ARBA00022857"/>
    </source>
</evidence>
<dbReference type="GO" id="GO:0005829">
    <property type="term" value="C:cytosol"/>
    <property type="evidence" value="ECO:0007669"/>
    <property type="project" value="TreeGrafter"/>
</dbReference>
<evidence type="ECO:0000313" key="8">
    <source>
        <dbReference type="Proteomes" id="UP000063229"/>
    </source>
</evidence>
<dbReference type="GO" id="GO:0051287">
    <property type="term" value="F:NAD binding"/>
    <property type="evidence" value="ECO:0007669"/>
    <property type="project" value="InterPro"/>
</dbReference>
<name>A0A0X1T6B8_PSEAA</name>
<dbReference type="PANTHER" id="PTHR10996">
    <property type="entry name" value="2-HYDROXYACID DEHYDROGENASE-RELATED"/>
    <property type="match status" value="1"/>
</dbReference>
<keyword evidence="2 4" id="KW-0560">Oxidoreductase</keyword>
<dbReference type="AlphaFoldDB" id="A0A0X1T6B8"/>
<feature type="domain" description="D-isomer specific 2-hydroxyacid dehydrogenase NAD-binding" evidence="6">
    <location>
        <begin position="109"/>
        <end position="279"/>
    </location>
</feature>
<dbReference type="Pfam" id="PF00389">
    <property type="entry name" value="2-Hacid_dh"/>
    <property type="match status" value="1"/>
</dbReference>
<accession>A0A0X1T6B8</accession>
<evidence type="ECO:0000259" key="5">
    <source>
        <dbReference type="Pfam" id="PF00389"/>
    </source>
</evidence>
<reference evidence="7 8" key="1">
    <citation type="submission" date="2016-01" db="EMBL/GenBank/DDBJ databases">
        <authorList>
            <person name="McClelland M."/>
            <person name="Jain A."/>
            <person name="Saraogi P."/>
            <person name="Mendelson R."/>
            <person name="Westerman R."/>
            <person name="SanMiguel P."/>
            <person name="Csonka L."/>
        </authorList>
    </citation>
    <scope>NUCLEOTIDE SEQUENCE [LARGE SCALE GENOMIC DNA]</scope>
    <source>
        <strain evidence="7 8">NCPPB 2472</strain>
    </source>
</reference>
<keyword evidence="8" id="KW-1185">Reference proteome</keyword>
<protein>
    <submittedName>
        <fullName evidence="7">Hydroxyacid dehydrogenase</fullName>
    </submittedName>
</protein>
<comment type="similarity">
    <text evidence="4">Belongs to the D-isomer specific 2-hydroxyacid dehydrogenase family.</text>
</comment>
<dbReference type="GO" id="GO:0030267">
    <property type="term" value="F:glyoxylate reductase (NADPH) activity"/>
    <property type="evidence" value="ECO:0007669"/>
    <property type="project" value="TreeGrafter"/>
</dbReference>
<dbReference type="STRING" id="46677.AWM79_21060"/>
<dbReference type="Pfam" id="PF02826">
    <property type="entry name" value="2-Hacid_dh_C"/>
    <property type="match status" value="1"/>
</dbReference>
<dbReference type="InterPro" id="IPR029752">
    <property type="entry name" value="D-isomer_DH_CS1"/>
</dbReference>
<dbReference type="PANTHER" id="PTHR10996:SF178">
    <property type="entry name" value="2-HYDROXYACID DEHYDROGENASE YGL185C-RELATED"/>
    <property type="match status" value="1"/>
</dbReference>
<dbReference type="InterPro" id="IPR006140">
    <property type="entry name" value="D-isomer_DH_NAD-bd"/>
</dbReference>
<feature type="domain" description="D-isomer specific 2-hydroxyacid dehydrogenase catalytic" evidence="5">
    <location>
        <begin position="8"/>
        <end position="310"/>
    </location>
</feature>
<dbReference type="EMBL" id="CP014135">
    <property type="protein sequence ID" value="AMB87640.1"/>
    <property type="molecule type" value="Genomic_DNA"/>
</dbReference>
<dbReference type="Proteomes" id="UP000063229">
    <property type="component" value="Chromosome"/>
</dbReference>